<feature type="region of interest" description="Disordered" evidence="6">
    <location>
        <begin position="136"/>
        <end position="171"/>
    </location>
</feature>
<gene>
    <name evidence="9" type="primary">GTE4</name>
    <name evidence="9" type="ORF">AXF42_Ash001040</name>
</gene>
<organism evidence="9 10">
    <name type="scientific">Apostasia shenzhenica</name>
    <dbReference type="NCBI Taxonomy" id="1088818"/>
    <lineage>
        <taxon>Eukaryota</taxon>
        <taxon>Viridiplantae</taxon>
        <taxon>Streptophyta</taxon>
        <taxon>Embryophyta</taxon>
        <taxon>Tracheophyta</taxon>
        <taxon>Spermatophyta</taxon>
        <taxon>Magnoliopsida</taxon>
        <taxon>Liliopsida</taxon>
        <taxon>Asparagales</taxon>
        <taxon>Orchidaceae</taxon>
        <taxon>Apostasioideae</taxon>
        <taxon>Apostasia</taxon>
    </lineage>
</organism>
<dbReference type="Proteomes" id="UP000236161">
    <property type="component" value="Unassembled WGS sequence"/>
</dbReference>
<dbReference type="Gene3D" id="1.20.920.10">
    <property type="entry name" value="Bromodomain-like"/>
    <property type="match status" value="1"/>
</dbReference>
<dbReference type="CDD" id="cd05506">
    <property type="entry name" value="Bromo_plant1"/>
    <property type="match status" value="1"/>
</dbReference>
<feature type="compositionally biased region" description="Low complexity" evidence="6">
    <location>
        <begin position="509"/>
        <end position="527"/>
    </location>
</feature>
<protein>
    <submittedName>
        <fullName evidence="9">Transcription factor GTE4</fullName>
    </submittedName>
</protein>
<accession>A0A2I0ATU3</accession>
<dbReference type="PROSITE" id="PS51525">
    <property type="entry name" value="NET"/>
    <property type="match status" value="1"/>
</dbReference>
<name>A0A2I0ATU3_9ASPA</name>
<dbReference type="STRING" id="1088818.A0A2I0ATU3"/>
<feature type="domain" description="Bromo" evidence="7">
    <location>
        <begin position="217"/>
        <end position="289"/>
    </location>
</feature>
<evidence type="ECO:0000256" key="1">
    <source>
        <dbReference type="ARBA" id="ARBA00023015"/>
    </source>
</evidence>
<feature type="coiled-coil region" evidence="5">
    <location>
        <begin position="95"/>
        <end position="129"/>
    </location>
</feature>
<evidence type="ECO:0000256" key="6">
    <source>
        <dbReference type="SAM" id="MobiDB-lite"/>
    </source>
</evidence>
<dbReference type="Gene3D" id="1.20.1270.220">
    <property type="match status" value="1"/>
</dbReference>
<evidence type="ECO:0000313" key="10">
    <source>
        <dbReference type="Proteomes" id="UP000236161"/>
    </source>
</evidence>
<dbReference type="OrthoDB" id="21449at2759"/>
<evidence type="ECO:0000259" key="7">
    <source>
        <dbReference type="PROSITE" id="PS50014"/>
    </source>
</evidence>
<dbReference type="SMART" id="SM00297">
    <property type="entry name" value="BROMO"/>
    <property type="match status" value="1"/>
</dbReference>
<dbReference type="InterPro" id="IPR027353">
    <property type="entry name" value="NET_dom"/>
</dbReference>
<keyword evidence="2 4" id="KW-0103">Bromodomain</keyword>
<dbReference type="InterPro" id="IPR037377">
    <property type="entry name" value="GTE_bromo"/>
</dbReference>
<keyword evidence="3" id="KW-0804">Transcription</keyword>
<evidence type="ECO:0000256" key="4">
    <source>
        <dbReference type="PROSITE-ProRule" id="PRU00035"/>
    </source>
</evidence>
<dbReference type="Pfam" id="PF17035">
    <property type="entry name" value="BET"/>
    <property type="match status" value="1"/>
</dbReference>
<feature type="compositionally biased region" description="Basic and acidic residues" evidence="6">
    <location>
        <begin position="10"/>
        <end position="19"/>
    </location>
</feature>
<dbReference type="EMBL" id="KZ451950">
    <property type="protein sequence ID" value="PKA58947.1"/>
    <property type="molecule type" value="Genomic_DNA"/>
</dbReference>
<keyword evidence="1" id="KW-0805">Transcription regulation</keyword>
<feature type="domain" description="NET" evidence="8">
    <location>
        <begin position="364"/>
        <end position="445"/>
    </location>
</feature>
<dbReference type="InterPro" id="IPR038336">
    <property type="entry name" value="NET_sf"/>
</dbReference>
<keyword evidence="10" id="KW-1185">Reference proteome</keyword>
<dbReference type="PRINTS" id="PR00503">
    <property type="entry name" value="BROMODOMAIN"/>
</dbReference>
<dbReference type="AlphaFoldDB" id="A0A2I0ATU3"/>
<dbReference type="InterPro" id="IPR001487">
    <property type="entry name" value="Bromodomain"/>
</dbReference>
<reference evidence="9 10" key="1">
    <citation type="journal article" date="2017" name="Nature">
        <title>The Apostasia genome and the evolution of orchids.</title>
        <authorList>
            <person name="Zhang G.Q."/>
            <person name="Liu K.W."/>
            <person name="Li Z."/>
            <person name="Lohaus R."/>
            <person name="Hsiao Y.Y."/>
            <person name="Niu S.C."/>
            <person name="Wang J.Y."/>
            <person name="Lin Y.C."/>
            <person name="Xu Q."/>
            <person name="Chen L.J."/>
            <person name="Yoshida K."/>
            <person name="Fujiwara S."/>
            <person name="Wang Z.W."/>
            <person name="Zhang Y.Q."/>
            <person name="Mitsuda N."/>
            <person name="Wang M."/>
            <person name="Liu G.H."/>
            <person name="Pecoraro L."/>
            <person name="Huang H.X."/>
            <person name="Xiao X.J."/>
            <person name="Lin M."/>
            <person name="Wu X.Y."/>
            <person name="Wu W.L."/>
            <person name="Chen Y.Y."/>
            <person name="Chang S.B."/>
            <person name="Sakamoto S."/>
            <person name="Ohme-Takagi M."/>
            <person name="Yagi M."/>
            <person name="Zeng S.J."/>
            <person name="Shen C.Y."/>
            <person name="Yeh C.M."/>
            <person name="Luo Y.B."/>
            <person name="Tsai W.C."/>
            <person name="Van de Peer Y."/>
            <person name="Liu Z.J."/>
        </authorList>
    </citation>
    <scope>NUCLEOTIDE SEQUENCE [LARGE SCALE GENOMIC DNA]</scope>
    <source>
        <strain evidence="10">cv. Shenzhen</strain>
        <tissue evidence="9">Stem</tissue>
    </source>
</reference>
<dbReference type="PANTHER" id="PTHR45926">
    <property type="entry name" value="OSJNBA0053K19.4 PROTEIN"/>
    <property type="match status" value="1"/>
</dbReference>
<evidence type="ECO:0000259" key="8">
    <source>
        <dbReference type="PROSITE" id="PS51525"/>
    </source>
</evidence>
<keyword evidence="5" id="KW-0175">Coiled coil</keyword>
<evidence type="ECO:0000256" key="3">
    <source>
        <dbReference type="ARBA" id="ARBA00023163"/>
    </source>
</evidence>
<feature type="compositionally biased region" description="Basic and acidic residues" evidence="6">
    <location>
        <begin position="148"/>
        <end position="159"/>
    </location>
</feature>
<feature type="compositionally biased region" description="Low complexity" evidence="6">
    <location>
        <begin position="59"/>
        <end position="69"/>
    </location>
</feature>
<proteinExistence type="predicted"/>
<feature type="region of interest" description="Disordered" evidence="6">
    <location>
        <begin position="493"/>
        <end position="539"/>
    </location>
</feature>
<sequence length="557" mass="62510">MASGQLKGGGSRDENRWLDSRVYNSAGRNAGSHLPDTAADDGDVNSSHQRSPRYPPPASSAVSDDAASSLNPKRSNRYRLPQNLIGNGQRRSVTISLASRSREELRELRQRLTAELELVQAMSRKLEARDLQSAAGYTVSQLSASDPKTLKGPEKEKKASKANQHHQNSNFLLEKEKLPFSEAHKVNGSKKAFIGDANQGICTPAFRSCRDLLSKLMKHKHGWVFNAPVDVKKLNIPDYHSIIKHPMDLGTIRSRLNKNWYKNPEEFAEDVRLAFRNAMTYNPKGQDVHHMAEQLLNFFEERWPAIQALCPYDSYLSSKVKMAALDLRTLERSDSTMHPTPVETKARMVNNAMNVGRPPALKKPRAKDPDKREMTFEEKQRLSYNLQNLPPEKLENIVQIIKKRNSSLNQHDDEIEVDIDSVDVETLWELDRFVTNFKKNLSKNKRKEKLAVLATAGVESNAHESVQKEIVVPVAAEEHSKGKIGVEYKEVASSSPVREDNKDVNVIRSSSSSSSSSGSGSSASGLSNNDGFVDPNFHRNNLQLQRKSYKKILESVH</sequence>
<evidence type="ECO:0000256" key="5">
    <source>
        <dbReference type="SAM" id="Coils"/>
    </source>
</evidence>
<dbReference type="Pfam" id="PF00439">
    <property type="entry name" value="Bromodomain"/>
    <property type="match status" value="1"/>
</dbReference>
<evidence type="ECO:0000256" key="2">
    <source>
        <dbReference type="ARBA" id="ARBA00023117"/>
    </source>
</evidence>
<feature type="region of interest" description="Disordered" evidence="6">
    <location>
        <begin position="1"/>
        <end position="85"/>
    </location>
</feature>
<dbReference type="SUPFAM" id="SSF47370">
    <property type="entry name" value="Bromodomain"/>
    <property type="match status" value="1"/>
</dbReference>
<dbReference type="InterPro" id="IPR036427">
    <property type="entry name" value="Bromodomain-like_sf"/>
</dbReference>
<evidence type="ECO:0000313" key="9">
    <source>
        <dbReference type="EMBL" id="PKA58947.1"/>
    </source>
</evidence>
<dbReference type="PROSITE" id="PS50014">
    <property type="entry name" value="BROMODOMAIN_2"/>
    <property type="match status" value="1"/>
</dbReference>